<evidence type="ECO:0000313" key="6">
    <source>
        <dbReference type="Proteomes" id="UP000239237"/>
    </source>
</evidence>
<gene>
    <name evidence="3" type="ORF">LES8486_00305</name>
    <name evidence="4" type="ORF">LES9216_00452</name>
</gene>
<keyword evidence="6" id="KW-1185">Reference proteome</keyword>
<proteinExistence type="inferred from homology"/>
<evidence type="ECO:0000313" key="4">
    <source>
        <dbReference type="EMBL" id="SPE06554.1"/>
    </source>
</evidence>
<dbReference type="Gene3D" id="3.40.50.450">
    <property type="match status" value="1"/>
</dbReference>
<dbReference type="EMBL" id="OKQU01000001">
    <property type="protein sequence ID" value="SPE06554.1"/>
    <property type="molecule type" value="Genomic_DNA"/>
</dbReference>
<dbReference type="PANTHER" id="PTHR43022">
    <property type="entry name" value="PROTEIN SMF"/>
    <property type="match status" value="1"/>
</dbReference>
<dbReference type="GO" id="GO:0009294">
    <property type="term" value="P:DNA-mediated transformation"/>
    <property type="evidence" value="ECO:0007669"/>
    <property type="project" value="InterPro"/>
</dbReference>
<dbReference type="NCBIfam" id="TIGR00732">
    <property type="entry name" value="dprA"/>
    <property type="match status" value="1"/>
</dbReference>
<dbReference type="KEGG" id="lsu:A6B45_05970"/>
<dbReference type="InterPro" id="IPR057666">
    <property type="entry name" value="DrpA_SLOG"/>
</dbReference>
<accession>A0A2N9K7I5</accession>
<dbReference type="SUPFAM" id="SSF102405">
    <property type="entry name" value="MCP/YpsA-like"/>
    <property type="match status" value="1"/>
</dbReference>
<dbReference type="AlphaFoldDB" id="A0A2N9K7I5"/>
<dbReference type="GeneID" id="99674332"/>
<name>A0A2N9K7I5_9LACO</name>
<dbReference type="Proteomes" id="UP000239237">
    <property type="component" value="Unassembled WGS sequence"/>
</dbReference>
<dbReference type="InterPro" id="IPR003488">
    <property type="entry name" value="DprA"/>
</dbReference>
<feature type="domain" description="Smf/DprA SLOG" evidence="2">
    <location>
        <begin position="76"/>
        <end position="284"/>
    </location>
</feature>
<sequence length="288" mass="31371">MILKQFLLGLHLTSGIGHAGEKRVIEVIDKHLISENYPWNIETLLAVVKPLPQHIAKIKATYAVACQKAATSQENYFTYFDDCYPIQLKEIFDPPLILFYEGNLNALKLPNLAVVGTRTATPYGLECLRSLLPNVINRGTAIVSGLANGIDVMAHQVTFANQGVPIAVIGTGLNIAYPAKNRVLQQQVAQHGIVLSEYAHDVGPHKSHFPARNRIIAGLSSATLVIEAKIKSGSLITANYALQNNREVLSVPGPIFSENSQGTNELLQLGAKLISRSEEVVESVRTFS</sequence>
<organism evidence="4 5">
    <name type="scientific">Leuconostoc suionicum</name>
    <dbReference type="NCBI Taxonomy" id="1511761"/>
    <lineage>
        <taxon>Bacteria</taxon>
        <taxon>Bacillati</taxon>
        <taxon>Bacillota</taxon>
        <taxon>Bacilli</taxon>
        <taxon>Lactobacillales</taxon>
        <taxon>Lactobacillaceae</taxon>
        <taxon>Leuconostoc</taxon>
    </lineage>
</organism>
<evidence type="ECO:0000256" key="1">
    <source>
        <dbReference type="ARBA" id="ARBA00006525"/>
    </source>
</evidence>
<comment type="similarity">
    <text evidence="1">Belongs to the DprA/Smf family.</text>
</comment>
<dbReference type="PANTHER" id="PTHR43022:SF1">
    <property type="entry name" value="PROTEIN SMF"/>
    <property type="match status" value="1"/>
</dbReference>
<dbReference type="EMBL" id="OKQR01000001">
    <property type="protein sequence ID" value="SPD91329.1"/>
    <property type="molecule type" value="Genomic_DNA"/>
</dbReference>
<dbReference type="RefSeq" id="WP_072613793.1">
    <property type="nucleotide sequence ID" value="NZ_AP017935.1"/>
</dbReference>
<dbReference type="Proteomes" id="UP000237923">
    <property type="component" value="Unassembled WGS sequence"/>
</dbReference>
<evidence type="ECO:0000259" key="2">
    <source>
        <dbReference type="Pfam" id="PF02481"/>
    </source>
</evidence>
<reference evidence="3 6" key="1">
    <citation type="submission" date="2018-02" db="EMBL/GenBank/DDBJ databases">
        <authorList>
            <person name="Rodrigo-Torres L."/>
            <person name="Arahal R. D."/>
            <person name="Lucena T."/>
        </authorList>
    </citation>
    <scope>NUCLEOTIDE SEQUENCE [LARGE SCALE GENOMIC DNA]</scope>
    <source>
        <strain evidence="3 6">CECT 8486</strain>
    </source>
</reference>
<protein>
    <recommendedName>
        <fullName evidence="2">Smf/DprA SLOG domain-containing protein</fullName>
    </recommendedName>
</protein>
<dbReference type="Pfam" id="PF02481">
    <property type="entry name" value="DNA_processg_A"/>
    <property type="match status" value="1"/>
</dbReference>
<reference evidence="4 5" key="2">
    <citation type="submission" date="2018-02" db="EMBL/GenBank/DDBJ databases">
        <authorList>
            <person name="Cohen D.B."/>
            <person name="Kent A.D."/>
        </authorList>
    </citation>
    <scope>NUCLEOTIDE SEQUENCE [LARGE SCALE GENOMIC DNA]</scope>
    <source>
        <strain evidence="4 5">CECT 9216</strain>
    </source>
</reference>
<evidence type="ECO:0000313" key="3">
    <source>
        <dbReference type="EMBL" id="SPD91329.1"/>
    </source>
</evidence>
<evidence type="ECO:0000313" key="5">
    <source>
        <dbReference type="Proteomes" id="UP000237923"/>
    </source>
</evidence>